<name>A0A813YK01_9BILA</name>
<accession>A0A813YK01</accession>
<feature type="region of interest" description="Disordered" evidence="1">
    <location>
        <begin position="52"/>
        <end position="74"/>
    </location>
</feature>
<reference evidence="2" key="1">
    <citation type="submission" date="2021-02" db="EMBL/GenBank/DDBJ databases">
        <authorList>
            <person name="Nowell W R."/>
        </authorList>
    </citation>
    <scope>NUCLEOTIDE SEQUENCE</scope>
</reference>
<dbReference type="Proteomes" id="UP000663845">
    <property type="component" value="Unassembled WGS sequence"/>
</dbReference>
<evidence type="ECO:0000313" key="2">
    <source>
        <dbReference type="EMBL" id="CAF0885300.1"/>
    </source>
</evidence>
<evidence type="ECO:0000256" key="1">
    <source>
        <dbReference type="SAM" id="MobiDB-lite"/>
    </source>
</evidence>
<proteinExistence type="predicted"/>
<comment type="caution">
    <text evidence="2">The sequence shown here is derived from an EMBL/GenBank/DDBJ whole genome shotgun (WGS) entry which is preliminary data.</text>
</comment>
<dbReference type="EMBL" id="CAJNOG010000069">
    <property type="protein sequence ID" value="CAF0885300.1"/>
    <property type="molecule type" value="Genomic_DNA"/>
</dbReference>
<dbReference type="AlphaFoldDB" id="A0A813YK01"/>
<protein>
    <submittedName>
        <fullName evidence="2">Uncharacterized protein</fullName>
    </submittedName>
</protein>
<evidence type="ECO:0000313" key="3">
    <source>
        <dbReference type="Proteomes" id="UP000663845"/>
    </source>
</evidence>
<sequence length="74" mass="8743">MKQVDDLLVILKECSNLAIIKCEVIRKPVNSWILINASKLDVYFDFKSVNEETDDDEYNDDDDDEYDYDDDDEE</sequence>
<organism evidence="2 3">
    <name type="scientific">Adineta steineri</name>
    <dbReference type="NCBI Taxonomy" id="433720"/>
    <lineage>
        <taxon>Eukaryota</taxon>
        <taxon>Metazoa</taxon>
        <taxon>Spiralia</taxon>
        <taxon>Gnathifera</taxon>
        <taxon>Rotifera</taxon>
        <taxon>Eurotatoria</taxon>
        <taxon>Bdelloidea</taxon>
        <taxon>Adinetida</taxon>
        <taxon>Adinetidae</taxon>
        <taxon>Adineta</taxon>
    </lineage>
</organism>
<gene>
    <name evidence="2" type="ORF">JYZ213_LOCUS9719</name>
</gene>